<gene>
    <name evidence="7" type="primary">DIT2</name>
    <name evidence="7" type="ORF">HDU87_000630</name>
</gene>
<dbReference type="InterPro" id="IPR050121">
    <property type="entry name" value="Cytochrome_P450_monoxygenase"/>
</dbReference>
<dbReference type="GO" id="GO:0005506">
    <property type="term" value="F:iron ion binding"/>
    <property type="evidence" value="ECO:0007669"/>
    <property type="project" value="InterPro"/>
</dbReference>
<dbReference type="GO" id="GO:0004497">
    <property type="term" value="F:monooxygenase activity"/>
    <property type="evidence" value="ECO:0007669"/>
    <property type="project" value="UniProtKB-KW"/>
</dbReference>
<dbReference type="SUPFAM" id="SSF48264">
    <property type="entry name" value="Cytochrome P450"/>
    <property type="match status" value="1"/>
</dbReference>
<evidence type="ECO:0000256" key="1">
    <source>
        <dbReference type="ARBA" id="ARBA00001971"/>
    </source>
</evidence>
<comment type="cofactor">
    <cofactor evidence="1 5">
        <name>heme</name>
        <dbReference type="ChEBI" id="CHEBI:30413"/>
    </cofactor>
</comment>
<accession>A0AAD5TCC4</accession>
<comment type="similarity">
    <text evidence="2 6">Belongs to the cytochrome P450 family.</text>
</comment>
<evidence type="ECO:0000256" key="3">
    <source>
        <dbReference type="ARBA" id="ARBA00022723"/>
    </source>
</evidence>
<dbReference type="Proteomes" id="UP001212152">
    <property type="component" value="Unassembled WGS sequence"/>
</dbReference>
<dbReference type="PANTHER" id="PTHR24305">
    <property type="entry name" value="CYTOCHROME P450"/>
    <property type="match status" value="1"/>
</dbReference>
<dbReference type="Gene3D" id="1.10.630.10">
    <property type="entry name" value="Cytochrome P450"/>
    <property type="match status" value="1"/>
</dbReference>
<dbReference type="InterPro" id="IPR036396">
    <property type="entry name" value="Cyt_P450_sf"/>
</dbReference>
<evidence type="ECO:0000256" key="5">
    <source>
        <dbReference type="PIRSR" id="PIRSR602401-1"/>
    </source>
</evidence>
<reference evidence="7" key="1">
    <citation type="submission" date="2020-05" db="EMBL/GenBank/DDBJ databases">
        <title>Phylogenomic resolution of chytrid fungi.</title>
        <authorList>
            <person name="Stajich J.E."/>
            <person name="Amses K."/>
            <person name="Simmons R."/>
            <person name="Seto K."/>
            <person name="Myers J."/>
            <person name="Bonds A."/>
            <person name="Quandt C.A."/>
            <person name="Barry K."/>
            <person name="Liu P."/>
            <person name="Grigoriev I."/>
            <person name="Longcore J.E."/>
            <person name="James T.Y."/>
        </authorList>
    </citation>
    <scope>NUCLEOTIDE SEQUENCE</scope>
    <source>
        <strain evidence="7">JEL0379</strain>
    </source>
</reference>
<dbReference type="EMBL" id="JADGJQ010000107">
    <property type="protein sequence ID" value="KAJ3169408.1"/>
    <property type="molecule type" value="Genomic_DNA"/>
</dbReference>
<evidence type="ECO:0000256" key="2">
    <source>
        <dbReference type="ARBA" id="ARBA00010617"/>
    </source>
</evidence>
<evidence type="ECO:0000313" key="8">
    <source>
        <dbReference type="Proteomes" id="UP001212152"/>
    </source>
</evidence>
<sequence>MGTAVPPNPFPQDRAELLQKVLKQINLLQVAAIVAALQSLRAVEFLVRSAVVLLGPRIVSLLWLALNRWKLLVPLGLGLYALSCAVAAYKTYMEQRGSVDGWRAIPINWGFRFWWYEADEKTSANYAFDKSFGPDLIKNKILKVFDVTTPTAASFMVLLTGPELAKWWVQNVEQQQHKYSMRQDGRYMPHLVGDNIFHSDREDWRRFRKVINHLFKRAIPAANIANTTKEAYSLIDRVASDNGVSRVNFQKLMKDLTAEVVGREFYGLDFGILDGDRNNIMTLNEYIWWACWKFRGVYKYLQYVPPHSTIKKSIDEFHRVMLRYVTDRQLEIQADPALAETNDLVTVYANALTEGVMSEKEVKHNMVMNFSGGHDNTAFTLVILAYHLALNPEIQEKARQEAIEVLNGSDVPDNAQVNSMPYIKMCIKEALRHQCPVMAPGFRPTHDQHIEVPGGYTVPPGEVMIFNFHAIHHDPAIWPEPEKFIPERFAVTEKPYTWLPFGFGQRKCPAVALSFVEITTIISLLLTRYSFALPADSIHRNGTVPVDAVTSKLKDFDIELTRLTNATAASESVPSPAA</sequence>
<dbReference type="GO" id="GO:0016705">
    <property type="term" value="F:oxidoreductase activity, acting on paired donors, with incorporation or reduction of molecular oxygen"/>
    <property type="evidence" value="ECO:0007669"/>
    <property type="project" value="InterPro"/>
</dbReference>
<keyword evidence="6" id="KW-0503">Monooxygenase</keyword>
<dbReference type="Pfam" id="PF00067">
    <property type="entry name" value="p450"/>
    <property type="match status" value="1"/>
</dbReference>
<evidence type="ECO:0000313" key="7">
    <source>
        <dbReference type="EMBL" id="KAJ3169408.1"/>
    </source>
</evidence>
<dbReference type="InterPro" id="IPR002401">
    <property type="entry name" value="Cyt_P450_E_grp-I"/>
</dbReference>
<dbReference type="InterPro" id="IPR001128">
    <property type="entry name" value="Cyt_P450"/>
</dbReference>
<dbReference type="CDD" id="cd00302">
    <property type="entry name" value="cytochrome_P450"/>
    <property type="match status" value="1"/>
</dbReference>
<evidence type="ECO:0000256" key="6">
    <source>
        <dbReference type="RuleBase" id="RU000461"/>
    </source>
</evidence>
<keyword evidence="5 6" id="KW-0349">Heme</keyword>
<proteinExistence type="inferred from homology"/>
<dbReference type="AlphaFoldDB" id="A0AAD5TCC4"/>
<dbReference type="PRINTS" id="PR00463">
    <property type="entry name" value="EP450I"/>
</dbReference>
<evidence type="ECO:0000256" key="4">
    <source>
        <dbReference type="ARBA" id="ARBA00023004"/>
    </source>
</evidence>
<feature type="binding site" description="axial binding residue" evidence="5">
    <location>
        <position position="508"/>
    </location>
    <ligand>
        <name>heme</name>
        <dbReference type="ChEBI" id="CHEBI:30413"/>
    </ligand>
    <ligandPart>
        <name>Fe</name>
        <dbReference type="ChEBI" id="CHEBI:18248"/>
    </ligandPart>
</feature>
<dbReference type="PROSITE" id="PS00086">
    <property type="entry name" value="CYTOCHROME_P450"/>
    <property type="match status" value="1"/>
</dbReference>
<dbReference type="GO" id="GO:0020037">
    <property type="term" value="F:heme binding"/>
    <property type="evidence" value="ECO:0007669"/>
    <property type="project" value="InterPro"/>
</dbReference>
<keyword evidence="3 5" id="KW-0479">Metal-binding</keyword>
<keyword evidence="6" id="KW-0560">Oxidoreductase</keyword>
<comment type="caution">
    <text evidence="7">The sequence shown here is derived from an EMBL/GenBank/DDBJ whole genome shotgun (WGS) entry which is preliminary data.</text>
</comment>
<name>A0AAD5TCC4_9FUNG</name>
<dbReference type="PANTHER" id="PTHR24305:SF166">
    <property type="entry name" value="CYTOCHROME P450 12A4, MITOCHONDRIAL-RELATED"/>
    <property type="match status" value="1"/>
</dbReference>
<organism evidence="7 8">
    <name type="scientific">Geranomyces variabilis</name>
    <dbReference type="NCBI Taxonomy" id="109894"/>
    <lineage>
        <taxon>Eukaryota</taxon>
        <taxon>Fungi</taxon>
        <taxon>Fungi incertae sedis</taxon>
        <taxon>Chytridiomycota</taxon>
        <taxon>Chytridiomycota incertae sedis</taxon>
        <taxon>Chytridiomycetes</taxon>
        <taxon>Spizellomycetales</taxon>
        <taxon>Powellomycetaceae</taxon>
        <taxon>Geranomyces</taxon>
    </lineage>
</organism>
<dbReference type="InterPro" id="IPR017972">
    <property type="entry name" value="Cyt_P450_CS"/>
</dbReference>
<protein>
    <submittedName>
        <fullName evidence="7">Cytochrome P450-dit2</fullName>
    </submittedName>
</protein>
<keyword evidence="4 5" id="KW-0408">Iron</keyword>
<keyword evidence="8" id="KW-1185">Reference proteome</keyword>